<accession>A0A5C0SFF1</accession>
<dbReference type="EMBL" id="CP042243">
    <property type="protein sequence ID" value="QEK13193.1"/>
    <property type="molecule type" value="Genomic_DNA"/>
</dbReference>
<evidence type="ECO:0000256" key="1">
    <source>
        <dbReference type="ARBA" id="ARBA00022679"/>
    </source>
</evidence>
<dbReference type="InterPro" id="IPR051159">
    <property type="entry name" value="Hexapeptide_acetyltransf"/>
</dbReference>
<organism evidence="3 4">
    <name type="scientific">Crassaminicella thermophila</name>
    <dbReference type="NCBI Taxonomy" id="2599308"/>
    <lineage>
        <taxon>Bacteria</taxon>
        <taxon>Bacillati</taxon>
        <taxon>Bacillota</taxon>
        <taxon>Clostridia</taxon>
        <taxon>Eubacteriales</taxon>
        <taxon>Clostridiaceae</taxon>
        <taxon>Crassaminicella</taxon>
    </lineage>
</organism>
<dbReference type="PANTHER" id="PTHR23416">
    <property type="entry name" value="SIALIC ACID SYNTHASE-RELATED"/>
    <property type="match status" value="1"/>
</dbReference>
<gene>
    <name evidence="3" type="ORF">FQB35_13445</name>
</gene>
<dbReference type="InterPro" id="IPR018357">
    <property type="entry name" value="Hexapep_transf_CS"/>
</dbReference>
<proteinExistence type="predicted"/>
<dbReference type="InterPro" id="IPR001451">
    <property type="entry name" value="Hexapep"/>
</dbReference>
<reference evidence="3 4" key="1">
    <citation type="submission" date="2019-07" db="EMBL/GenBank/DDBJ databases">
        <title>Complete genome of Crassaminicella thermophila SY095.</title>
        <authorList>
            <person name="Li X."/>
        </authorList>
    </citation>
    <scope>NUCLEOTIDE SEQUENCE [LARGE SCALE GENOMIC DNA]</scope>
    <source>
        <strain evidence="3 4">SY095</strain>
    </source>
</reference>
<dbReference type="AlphaFoldDB" id="A0A5C0SFF1"/>
<dbReference type="PROSITE" id="PS00101">
    <property type="entry name" value="HEXAPEP_TRANSFERASES"/>
    <property type="match status" value="1"/>
</dbReference>
<keyword evidence="1 3" id="KW-0808">Transferase</keyword>
<dbReference type="Gene3D" id="2.160.10.10">
    <property type="entry name" value="Hexapeptide repeat proteins"/>
    <property type="match status" value="1"/>
</dbReference>
<sequence>MKSIIRILILIIGRGINIIIRIFQAIITKFNSYSVKQKNIKNPSIINHKTLVIYGKNIFIGENSYINGGIIKASEKGKIVIGDNCLISYNVHIRTDGHNYKNRFTLIKDQGHIEKDIIIGNDVWIGAGAQIMSGVNIGDGAVVAAGSVVTKDVPNYAVVAGVPARIIKYRE</sequence>
<dbReference type="GO" id="GO:0016740">
    <property type="term" value="F:transferase activity"/>
    <property type="evidence" value="ECO:0007669"/>
    <property type="project" value="UniProtKB-KW"/>
</dbReference>
<dbReference type="Pfam" id="PF00132">
    <property type="entry name" value="Hexapep"/>
    <property type="match status" value="1"/>
</dbReference>
<evidence type="ECO:0000256" key="2">
    <source>
        <dbReference type="ARBA" id="ARBA00022737"/>
    </source>
</evidence>
<dbReference type="OrthoDB" id="9801697at2"/>
<keyword evidence="4" id="KW-1185">Reference proteome</keyword>
<protein>
    <submittedName>
        <fullName evidence="3">CatB-related O-acetyltransferase</fullName>
    </submittedName>
</protein>
<dbReference type="CDD" id="cd03349">
    <property type="entry name" value="LbH_XAT"/>
    <property type="match status" value="1"/>
</dbReference>
<evidence type="ECO:0000313" key="3">
    <source>
        <dbReference type="EMBL" id="QEK13193.1"/>
    </source>
</evidence>
<keyword evidence="2" id="KW-0677">Repeat</keyword>
<dbReference type="InterPro" id="IPR011004">
    <property type="entry name" value="Trimer_LpxA-like_sf"/>
</dbReference>
<dbReference type="SUPFAM" id="SSF51161">
    <property type="entry name" value="Trimeric LpxA-like enzymes"/>
    <property type="match status" value="1"/>
</dbReference>
<evidence type="ECO:0000313" key="4">
    <source>
        <dbReference type="Proteomes" id="UP000324646"/>
    </source>
</evidence>
<dbReference type="KEGG" id="crs:FQB35_13445"/>
<name>A0A5C0SFF1_CRATE</name>
<dbReference type="Proteomes" id="UP000324646">
    <property type="component" value="Chromosome"/>
</dbReference>